<accession>A0A9N9HB05</accession>
<name>A0A9N9HB05_9GLOM</name>
<evidence type="ECO:0000313" key="2">
    <source>
        <dbReference type="EMBL" id="CAG8673150.1"/>
    </source>
</evidence>
<comment type="caution">
    <text evidence="2">The sequence shown here is derived from an EMBL/GenBank/DDBJ whole genome shotgun (WGS) entry which is preliminary data.</text>
</comment>
<dbReference type="EMBL" id="CAJVQA010008534">
    <property type="protein sequence ID" value="CAG8673150.1"/>
    <property type="molecule type" value="Genomic_DNA"/>
</dbReference>
<dbReference type="AlphaFoldDB" id="A0A9N9HB05"/>
<protein>
    <submittedName>
        <fullName evidence="2">22421_t:CDS:1</fullName>
    </submittedName>
</protein>
<reference evidence="2" key="1">
    <citation type="submission" date="2021-06" db="EMBL/GenBank/DDBJ databases">
        <authorList>
            <person name="Kallberg Y."/>
            <person name="Tangrot J."/>
            <person name="Rosling A."/>
        </authorList>
    </citation>
    <scope>NUCLEOTIDE SEQUENCE</scope>
    <source>
        <strain evidence="2">FL966</strain>
    </source>
</reference>
<organism evidence="2 3">
    <name type="scientific">Cetraspora pellucida</name>
    <dbReference type="NCBI Taxonomy" id="1433469"/>
    <lineage>
        <taxon>Eukaryota</taxon>
        <taxon>Fungi</taxon>
        <taxon>Fungi incertae sedis</taxon>
        <taxon>Mucoromycota</taxon>
        <taxon>Glomeromycotina</taxon>
        <taxon>Glomeromycetes</taxon>
        <taxon>Diversisporales</taxon>
        <taxon>Gigasporaceae</taxon>
        <taxon>Cetraspora</taxon>
    </lineage>
</organism>
<feature type="region of interest" description="Disordered" evidence="1">
    <location>
        <begin position="1"/>
        <end position="34"/>
    </location>
</feature>
<gene>
    <name evidence="2" type="ORF">CPELLU_LOCUS10379</name>
</gene>
<dbReference type="Proteomes" id="UP000789759">
    <property type="component" value="Unassembled WGS sequence"/>
</dbReference>
<evidence type="ECO:0000256" key="1">
    <source>
        <dbReference type="SAM" id="MobiDB-lite"/>
    </source>
</evidence>
<evidence type="ECO:0000313" key="3">
    <source>
        <dbReference type="Proteomes" id="UP000789759"/>
    </source>
</evidence>
<sequence>MKENGDITKAYTINEEQEANDISETSDNKEQEDIGRQEFKLMNKKSLMQNRKQLKLSRFNSRMRALIPISERPSY</sequence>
<proteinExistence type="predicted"/>
<keyword evidence="3" id="KW-1185">Reference proteome</keyword>